<sequence>MLIPVSLPVHCCLPTVNHETPSSLPQKLRSKNASPFPFQGEDPDSEIAMTGSEAIATIRVSADLVPPSGFGDGMESSRRMMRGAPLAFFGVAVGVSILRRDETLREMFLTRKRVEVKGALALIHQGRWEKLRKSTKMKIVPDRPLPGGITSSGCFCPVTTRNWLITVDFKCRWLLWSVTVDFDRRRSISDNISRGREKKYLESTLLFARAFHRSRAKNRSYDPSPAGHFFSPCRENKRLPT</sequence>
<evidence type="ECO:0000313" key="2">
    <source>
        <dbReference type="EMBL" id="RRT68823.1"/>
    </source>
</evidence>
<feature type="region of interest" description="Disordered" evidence="1">
    <location>
        <begin position="20"/>
        <end position="42"/>
    </location>
</feature>
<proteinExistence type="predicted"/>
<reference evidence="2 3" key="1">
    <citation type="journal article" date="2014" name="Agronomy (Basel)">
        <title>A Draft Genome Sequence for Ensete ventricosum, the Drought-Tolerant Tree Against Hunger.</title>
        <authorList>
            <person name="Harrison J."/>
            <person name="Moore K.A."/>
            <person name="Paszkiewicz K."/>
            <person name="Jones T."/>
            <person name="Grant M."/>
            <person name="Ambacheew D."/>
            <person name="Muzemil S."/>
            <person name="Studholme D.J."/>
        </authorList>
    </citation>
    <scope>NUCLEOTIDE SEQUENCE [LARGE SCALE GENOMIC DNA]</scope>
</reference>
<organism evidence="2 3">
    <name type="scientific">Ensete ventricosum</name>
    <name type="common">Abyssinian banana</name>
    <name type="synonym">Musa ensete</name>
    <dbReference type="NCBI Taxonomy" id="4639"/>
    <lineage>
        <taxon>Eukaryota</taxon>
        <taxon>Viridiplantae</taxon>
        <taxon>Streptophyta</taxon>
        <taxon>Embryophyta</taxon>
        <taxon>Tracheophyta</taxon>
        <taxon>Spermatophyta</taxon>
        <taxon>Magnoliopsida</taxon>
        <taxon>Liliopsida</taxon>
        <taxon>Zingiberales</taxon>
        <taxon>Musaceae</taxon>
        <taxon>Ensete</taxon>
    </lineage>
</organism>
<dbReference type="Proteomes" id="UP000287651">
    <property type="component" value="Unassembled WGS sequence"/>
</dbReference>
<evidence type="ECO:0000313" key="3">
    <source>
        <dbReference type="Proteomes" id="UP000287651"/>
    </source>
</evidence>
<dbReference type="EMBL" id="AMZH03004569">
    <property type="protein sequence ID" value="RRT68823.1"/>
    <property type="molecule type" value="Genomic_DNA"/>
</dbReference>
<protein>
    <submittedName>
        <fullName evidence="2">Uncharacterized protein</fullName>
    </submittedName>
</protein>
<accession>A0A426ZY01</accession>
<gene>
    <name evidence="2" type="ORF">B296_00037976</name>
</gene>
<comment type="caution">
    <text evidence="2">The sequence shown here is derived from an EMBL/GenBank/DDBJ whole genome shotgun (WGS) entry which is preliminary data.</text>
</comment>
<dbReference type="AlphaFoldDB" id="A0A426ZY01"/>
<evidence type="ECO:0000256" key="1">
    <source>
        <dbReference type="SAM" id="MobiDB-lite"/>
    </source>
</evidence>
<name>A0A426ZY01_ENSVE</name>